<protein>
    <submittedName>
        <fullName evidence="1">(rape) hypothetical protein</fullName>
    </submittedName>
</protein>
<dbReference type="EMBL" id="HG994358">
    <property type="protein sequence ID" value="CAF2277334.1"/>
    <property type="molecule type" value="Genomic_DNA"/>
</dbReference>
<reference evidence="1" key="1">
    <citation type="submission" date="2021-01" db="EMBL/GenBank/DDBJ databases">
        <authorList>
            <consortium name="Genoscope - CEA"/>
            <person name="William W."/>
        </authorList>
    </citation>
    <scope>NUCLEOTIDE SEQUENCE</scope>
</reference>
<dbReference type="Proteomes" id="UP001295469">
    <property type="component" value="Chromosome A04"/>
</dbReference>
<accession>A0A817ATA2</accession>
<gene>
    <name evidence="1" type="ORF">DARMORV10_A04P17270.1</name>
</gene>
<organism evidence="1">
    <name type="scientific">Brassica napus</name>
    <name type="common">Rape</name>
    <dbReference type="NCBI Taxonomy" id="3708"/>
    <lineage>
        <taxon>Eukaryota</taxon>
        <taxon>Viridiplantae</taxon>
        <taxon>Streptophyta</taxon>
        <taxon>Embryophyta</taxon>
        <taxon>Tracheophyta</taxon>
        <taxon>Spermatophyta</taxon>
        <taxon>Magnoliopsida</taxon>
        <taxon>eudicotyledons</taxon>
        <taxon>Gunneridae</taxon>
        <taxon>Pentapetalae</taxon>
        <taxon>rosids</taxon>
        <taxon>malvids</taxon>
        <taxon>Brassicales</taxon>
        <taxon>Brassicaceae</taxon>
        <taxon>Brassiceae</taxon>
        <taxon>Brassica</taxon>
    </lineage>
</organism>
<sequence>MNSPTSVQKGEEESWLRRRLEGIMSSGETRISVVWQGGLVRRRRSGRGGVTRSVLKVKISTRVLLQPLR</sequence>
<evidence type="ECO:0000313" key="1">
    <source>
        <dbReference type="EMBL" id="CAF2277334.1"/>
    </source>
</evidence>
<dbReference type="AlphaFoldDB" id="A0A817ATA2"/>
<proteinExistence type="predicted"/>
<name>A0A817ATA2_BRANA</name>